<dbReference type="SMART" id="SM00239">
    <property type="entry name" value="C2"/>
    <property type="match status" value="1"/>
</dbReference>
<dbReference type="GO" id="GO:0006952">
    <property type="term" value="P:defense response"/>
    <property type="evidence" value="ECO:0007669"/>
    <property type="project" value="InterPro"/>
</dbReference>
<dbReference type="Proteomes" id="UP000886520">
    <property type="component" value="Chromosome 15"/>
</dbReference>
<dbReference type="InterPro" id="IPR044750">
    <property type="entry name" value="C2_SRC2/BAP"/>
</dbReference>
<feature type="region of interest" description="Disordered" evidence="1">
    <location>
        <begin position="405"/>
        <end position="425"/>
    </location>
</feature>
<dbReference type="InterPro" id="IPR000008">
    <property type="entry name" value="C2_dom"/>
</dbReference>
<comment type="caution">
    <text evidence="3">The sequence shown here is derived from an EMBL/GenBank/DDBJ whole genome shotgun (WGS) entry which is preliminary data.</text>
</comment>
<evidence type="ECO:0000313" key="3">
    <source>
        <dbReference type="EMBL" id="KAI5069297.1"/>
    </source>
</evidence>
<dbReference type="AlphaFoldDB" id="A0A9D4UKR5"/>
<proteinExistence type="predicted"/>
<gene>
    <name evidence="3" type="ORF">GOP47_0015598</name>
</gene>
<protein>
    <recommendedName>
        <fullName evidence="2">C2 domain-containing protein</fullName>
    </recommendedName>
</protein>
<feature type="compositionally biased region" description="Basic and acidic residues" evidence="1">
    <location>
        <begin position="340"/>
        <end position="371"/>
    </location>
</feature>
<dbReference type="CDD" id="cd04051">
    <property type="entry name" value="C2_SRC2_like"/>
    <property type="match status" value="1"/>
</dbReference>
<evidence type="ECO:0000259" key="2">
    <source>
        <dbReference type="PROSITE" id="PS50004"/>
    </source>
</evidence>
<dbReference type="SUPFAM" id="SSF49562">
    <property type="entry name" value="C2 domain (Calcium/lipid-binding domain, CaLB)"/>
    <property type="match status" value="1"/>
</dbReference>
<dbReference type="Gene3D" id="2.60.40.150">
    <property type="entry name" value="C2 domain"/>
    <property type="match status" value="1"/>
</dbReference>
<dbReference type="Pfam" id="PF00168">
    <property type="entry name" value="C2"/>
    <property type="match status" value="1"/>
</dbReference>
<reference evidence="3" key="1">
    <citation type="submission" date="2021-01" db="EMBL/GenBank/DDBJ databases">
        <title>Adiantum capillus-veneris genome.</title>
        <authorList>
            <person name="Fang Y."/>
            <person name="Liao Q."/>
        </authorList>
    </citation>
    <scope>NUCLEOTIDE SEQUENCE</scope>
    <source>
        <strain evidence="3">H3</strain>
        <tissue evidence="3">Leaf</tissue>
    </source>
</reference>
<accession>A0A9D4UKR5</accession>
<keyword evidence="4" id="KW-1185">Reference proteome</keyword>
<feature type="region of interest" description="Disordered" evidence="1">
    <location>
        <begin position="319"/>
        <end position="382"/>
    </location>
</feature>
<organism evidence="3 4">
    <name type="scientific">Adiantum capillus-veneris</name>
    <name type="common">Maidenhair fern</name>
    <dbReference type="NCBI Taxonomy" id="13818"/>
    <lineage>
        <taxon>Eukaryota</taxon>
        <taxon>Viridiplantae</taxon>
        <taxon>Streptophyta</taxon>
        <taxon>Embryophyta</taxon>
        <taxon>Tracheophyta</taxon>
        <taxon>Polypodiopsida</taxon>
        <taxon>Polypodiidae</taxon>
        <taxon>Polypodiales</taxon>
        <taxon>Pteridineae</taxon>
        <taxon>Pteridaceae</taxon>
        <taxon>Vittarioideae</taxon>
        <taxon>Adiantum</taxon>
    </lineage>
</organism>
<name>A0A9D4UKR5_ADICA</name>
<dbReference type="PROSITE" id="PS50004">
    <property type="entry name" value="C2"/>
    <property type="match status" value="1"/>
</dbReference>
<dbReference type="OrthoDB" id="1909968at2759"/>
<evidence type="ECO:0000256" key="1">
    <source>
        <dbReference type="SAM" id="MobiDB-lite"/>
    </source>
</evidence>
<dbReference type="PANTHER" id="PTHR32246:SF143">
    <property type="entry name" value="CALCIUM-DEPENDENT LIPID-BINDING (CALB DOMAIN) FAMILY PROTEIN"/>
    <property type="match status" value="1"/>
</dbReference>
<dbReference type="InterPro" id="IPR035892">
    <property type="entry name" value="C2_domain_sf"/>
</dbReference>
<feature type="compositionally biased region" description="Basic and acidic residues" evidence="1">
    <location>
        <begin position="407"/>
        <end position="422"/>
    </location>
</feature>
<evidence type="ECO:0000313" key="4">
    <source>
        <dbReference type="Proteomes" id="UP000886520"/>
    </source>
</evidence>
<feature type="domain" description="C2" evidence="2">
    <location>
        <begin position="64"/>
        <end position="188"/>
    </location>
</feature>
<sequence length="531" mass="58907">MGNLRGGQLLQDPLRAPITSRYMLLLTVCFFHGPSAHSTSSSSSSSLRSPGNMGWIARCHAGSSSSRAFANAEEADIGSSSQLEINIISAQDLKREKFVAQMHVYAVAWIREDYKLRTHVVNCDDLHPSWNAHLHFIVSDALLTQEKGIQSALTIELYCQGRLRDILLGTVRVLLSTLCKKGKGYQGAQSLALQIRRPSGRPQGILNIGSIILDLDSACMSVPPLLRNPHLFDDEQQQKLVKLAPLREFQEICRRSFSVSRDDVLAKEKLPAMKFSFDDNSLHKHGSLDLMDAVSEDDEDEDDLAMEVIYRKLKALSKGKSMDDDAGQQRAGHMSTKQAKPVEHVNSKADNAMKEAPSKGYHDEPSGKGYHDGPLQSNDDRLPSKVLPIQVCPAKLSESIKTAMESLGKREGKPSDKGDQLSRTKPIHQAKCRESTDYPRIYQDGFVMGKKQDSICDDGVVKVNKLDDSVVLVWKDLPLHKKELFSNEVIGKEGSACQRKPSSLKAIWARRASWALRKGAAKIHLSPSDKY</sequence>
<dbReference type="EMBL" id="JABFUD020000015">
    <property type="protein sequence ID" value="KAI5069297.1"/>
    <property type="molecule type" value="Genomic_DNA"/>
</dbReference>
<dbReference type="PANTHER" id="PTHR32246">
    <property type="entry name" value="INGRESSION PROTEIN FIC1"/>
    <property type="match status" value="1"/>
</dbReference>